<comment type="subcellular location">
    <subcellularLocation>
        <location evidence="1">Membrane</location>
        <topology evidence="1">Multi-pass membrane protein</topology>
    </subcellularLocation>
</comment>
<feature type="transmembrane region" description="Helical" evidence="9">
    <location>
        <begin position="159"/>
        <end position="179"/>
    </location>
</feature>
<evidence type="ECO:0000256" key="8">
    <source>
        <dbReference type="ARBA" id="ARBA00023136"/>
    </source>
</evidence>
<protein>
    <submittedName>
        <fullName evidence="10">1,4-dihydroxy-2-naphthoate polyprenyltransferase</fullName>
    </submittedName>
</protein>
<name>A6DHA6_9BACT</name>
<keyword evidence="4" id="KW-1003">Cell membrane</keyword>
<organism evidence="10 11">
    <name type="scientific">Lentisphaera araneosa HTCC2155</name>
    <dbReference type="NCBI Taxonomy" id="313628"/>
    <lineage>
        <taxon>Bacteria</taxon>
        <taxon>Pseudomonadati</taxon>
        <taxon>Lentisphaerota</taxon>
        <taxon>Lentisphaeria</taxon>
        <taxon>Lentisphaerales</taxon>
        <taxon>Lentisphaeraceae</taxon>
        <taxon>Lentisphaera</taxon>
    </lineage>
</organism>
<dbReference type="InterPro" id="IPR044878">
    <property type="entry name" value="UbiA_sf"/>
</dbReference>
<dbReference type="Pfam" id="PF01040">
    <property type="entry name" value="UbiA"/>
    <property type="match status" value="1"/>
</dbReference>
<dbReference type="STRING" id="313628.LNTAR_14272"/>
<feature type="transmembrane region" description="Helical" evidence="9">
    <location>
        <begin position="223"/>
        <end position="245"/>
    </location>
</feature>
<feature type="transmembrane region" description="Helical" evidence="9">
    <location>
        <begin position="107"/>
        <end position="124"/>
    </location>
</feature>
<keyword evidence="6 9" id="KW-0812">Transmembrane</keyword>
<dbReference type="OrthoDB" id="9767568at2"/>
<accession>A6DHA6</accession>
<evidence type="ECO:0000256" key="9">
    <source>
        <dbReference type="SAM" id="Phobius"/>
    </source>
</evidence>
<comment type="pathway">
    <text evidence="2">Quinol/quinone metabolism; menaquinone biosynthesis.</text>
</comment>
<keyword evidence="3" id="KW-0474">Menaquinone biosynthesis</keyword>
<reference evidence="10 11" key="1">
    <citation type="journal article" date="2010" name="J. Bacteriol.">
        <title>Genome sequence of Lentisphaera araneosa HTCC2155T, the type species of the order Lentisphaerales in the phylum Lentisphaerae.</title>
        <authorList>
            <person name="Thrash J.C."/>
            <person name="Cho J.C."/>
            <person name="Vergin K.L."/>
            <person name="Morris R.M."/>
            <person name="Giovannoni S.J."/>
        </authorList>
    </citation>
    <scope>NUCLEOTIDE SEQUENCE [LARGE SCALE GENOMIC DNA]</scope>
    <source>
        <strain evidence="10 11">HTCC2155</strain>
    </source>
</reference>
<dbReference type="PANTHER" id="PTHR13929:SF0">
    <property type="entry name" value="UBIA PRENYLTRANSFERASE DOMAIN-CONTAINING PROTEIN 1"/>
    <property type="match status" value="1"/>
</dbReference>
<dbReference type="Gene3D" id="1.10.357.140">
    <property type="entry name" value="UbiA prenyltransferase"/>
    <property type="match status" value="1"/>
</dbReference>
<feature type="transmembrane region" description="Helical" evidence="9">
    <location>
        <begin position="130"/>
        <end position="147"/>
    </location>
</feature>
<keyword evidence="8 9" id="KW-0472">Membrane</keyword>
<feature type="transmembrane region" description="Helical" evidence="9">
    <location>
        <begin position="185"/>
        <end position="202"/>
    </location>
</feature>
<dbReference type="GO" id="GO:0009234">
    <property type="term" value="P:menaquinone biosynthetic process"/>
    <property type="evidence" value="ECO:0007669"/>
    <property type="project" value="UniProtKB-UniPathway"/>
</dbReference>
<dbReference type="PANTHER" id="PTHR13929">
    <property type="entry name" value="1,4-DIHYDROXY-2-NAPHTHOATE OCTAPRENYLTRANSFERASE"/>
    <property type="match status" value="1"/>
</dbReference>
<dbReference type="RefSeq" id="WP_007277291.1">
    <property type="nucleotide sequence ID" value="NZ_ABCK01000003.1"/>
</dbReference>
<dbReference type="GO" id="GO:0016020">
    <property type="term" value="C:membrane"/>
    <property type="evidence" value="ECO:0007669"/>
    <property type="project" value="UniProtKB-SubCell"/>
</dbReference>
<dbReference type="Proteomes" id="UP000004947">
    <property type="component" value="Unassembled WGS sequence"/>
</dbReference>
<evidence type="ECO:0000256" key="2">
    <source>
        <dbReference type="ARBA" id="ARBA00004863"/>
    </source>
</evidence>
<evidence type="ECO:0000313" key="11">
    <source>
        <dbReference type="Proteomes" id="UP000004947"/>
    </source>
</evidence>
<keyword evidence="11" id="KW-1185">Reference proteome</keyword>
<evidence type="ECO:0000313" key="10">
    <source>
        <dbReference type="EMBL" id="EDM28989.1"/>
    </source>
</evidence>
<evidence type="ECO:0000256" key="3">
    <source>
        <dbReference type="ARBA" id="ARBA00022428"/>
    </source>
</evidence>
<dbReference type="UniPathway" id="UPA00079"/>
<dbReference type="AlphaFoldDB" id="A6DHA6"/>
<dbReference type="InterPro" id="IPR000537">
    <property type="entry name" value="UbiA_prenyltransferase"/>
</dbReference>
<keyword evidence="5 10" id="KW-0808">Transferase</keyword>
<dbReference type="InterPro" id="IPR026046">
    <property type="entry name" value="UBIAD1"/>
</dbReference>
<evidence type="ECO:0000256" key="1">
    <source>
        <dbReference type="ARBA" id="ARBA00004141"/>
    </source>
</evidence>
<dbReference type="PIRSF" id="PIRSF005355">
    <property type="entry name" value="UBIAD1"/>
    <property type="match status" value="1"/>
</dbReference>
<feature type="transmembrane region" description="Helical" evidence="9">
    <location>
        <begin position="21"/>
        <end position="39"/>
    </location>
</feature>
<feature type="transmembrane region" description="Helical" evidence="9">
    <location>
        <begin position="45"/>
        <end position="64"/>
    </location>
</feature>
<proteinExistence type="predicted"/>
<evidence type="ECO:0000256" key="7">
    <source>
        <dbReference type="ARBA" id="ARBA00022989"/>
    </source>
</evidence>
<evidence type="ECO:0000256" key="6">
    <source>
        <dbReference type="ARBA" id="ARBA00022692"/>
    </source>
</evidence>
<dbReference type="eggNOG" id="COG1575">
    <property type="taxonomic scope" value="Bacteria"/>
</dbReference>
<evidence type="ECO:0000256" key="5">
    <source>
        <dbReference type="ARBA" id="ARBA00022679"/>
    </source>
</evidence>
<gene>
    <name evidence="10" type="ORF">LNTAR_14272</name>
</gene>
<dbReference type="EMBL" id="ABCK01000003">
    <property type="protein sequence ID" value="EDM28989.1"/>
    <property type="molecule type" value="Genomic_DNA"/>
</dbReference>
<sequence>MKYIEKSEDLINWMKVMRMSQGFFFISAMPVLLGSLLIYQHHQIFNPLLTLLILIGCLLFHLGADMINEYYDHISGNDALVEIHTPFSGGTRVLEEGKLAPKRVLKMSYLFFTIALIGSIIIAYLSKKEVLIFATLGLISCWGYSAPPLKFAHRGLGEIIIFLNNGLFIMSAMYYAIVGELHKEIILPSFFLGFLGFAIILMNEIPDYTADKKVQKNNLVVRLGIEAGFTLHRIVTLLAFSSLLIAVFLKHLPPLCLLSCLFPLFLYFKGHYKTPNSQDLQNSATLTPLCKGAIETKFKSWCLLMAGFIINLYI</sequence>
<dbReference type="GO" id="GO:0042371">
    <property type="term" value="P:vitamin K biosynthetic process"/>
    <property type="evidence" value="ECO:0007669"/>
    <property type="project" value="TreeGrafter"/>
</dbReference>
<dbReference type="GO" id="GO:0004659">
    <property type="term" value="F:prenyltransferase activity"/>
    <property type="evidence" value="ECO:0007669"/>
    <property type="project" value="InterPro"/>
</dbReference>
<evidence type="ECO:0000256" key="4">
    <source>
        <dbReference type="ARBA" id="ARBA00022475"/>
    </source>
</evidence>
<feature type="transmembrane region" description="Helical" evidence="9">
    <location>
        <begin position="251"/>
        <end position="268"/>
    </location>
</feature>
<comment type="caution">
    <text evidence="10">The sequence shown here is derived from an EMBL/GenBank/DDBJ whole genome shotgun (WGS) entry which is preliminary data.</text>
</comment>
<keyword evidence="7 9" id="KW-1133">Transmembrane helix</keyword>
<dbReference type="CDD" id="cd13962">
    <property type="entry name" value="PT_UbiA_UBIAD1"/>
    <property type="match status" value="1"/>
</dbReference>